<dbReference type="RefSeq" id="WP_220560699.1">
    <property type="nucleotide sequence ID" value="NZ_CP074133.1"/>
</dbReference>
<evidence type="ECO:0000256" key="4">
    <source>
        <dbReference type="ARBA" id="ARBA00023194"/>
    </source>
</evidence>
<gene>
    <name evidence="6" type="ORF">KGD84_13535</name>
</gene>
<organism evidence="6 7">
    <name type="scientific">Nocardiopsis changdeensis</name>
    <dbReference type="NCBI Taxonomy" id="2831969"/>
    <lineage>
        <taxon>Bacteria</taxon>
        <taxon>Bacillati</taxon>
        <taxon>Actinomycetota</taxon>
        <taxon>Actinomycetes</taxon>
        <taxon>Streptosporangiales</taxon>
        <taxon>Nocardiopsidaceae</taxon>
        <taxon>Nocardiopsis</taxon>
    </lineage>
</organism>
<dbReference type="InterPro" id="IPR042098">
    <property type="entry name" value="TauD-like_sf"/>
</dbReference>
<protein>
    <submittedName>
        <fullName evidence="6">TauD/TfdA family dioxygenase</fullName>
    </submittedName>
</protein>
<evidence type="ECO:0000259" key="5">
    <source>
        <dbReference type="Pfam" id="PF02668"/>
    </source>
</evidence>
<accession>A0ABX8BTK3</accession>
<dbReference type="InterPro" id="IPR050411">
    <property type="entry name" value="AlphaKG_dependent_hydroxylases"/>
</dbReference>
<dbReference type="Pfam" id="PF02668">
    <property type="entry name" value="TauD"/>
    <property type="match status" value="1"/>
</dbReference>
<keyword evidence="4" id="KW-0045">Antibiotic biosynthesis</keyword>
<reference evidence="6 7" key="1">
    <citation type="submission" date="2021-05" db="EMBL/GenBank/DDBJ databases">
        <title>Direct Submission.</title>
        <authorList>
            <person name="Li K."/>
            <person name="Gao J."/>
        </authorList>
    </citation>
    <scope>NUCLEOTIDE SEQUENCE [LARGE SCALE GENOMIC DNA]</scope>
    <source>
        <strain evidence="6 7">Mg02</strain>
    </source>
</reference>
<keyword evidence="6" id="KW-0223">Dioxygenase</keyword>
<evidence type="ECO:0000313" key="7">
    <source>
        <dbReference type="Proteomes" id="UP000676079"/>
    </source>
</evidence>
<evidence type="ECO:0000256" key="2">
    <source>
        <dbReference type="ARBA" id="ARBA00023002"/>
    </source>
</evidence>
<dbReference type="Gene3D" id="3.60.130.10">
    <property type="entry name" value="Clavaminate synthase-like"/>
    <property type="match status" value="1"/>
</dbReference>
<dbReference type="SUPFAM" id="SSF51197">
    <property type="entry name" value="Clavaminate synthase-like"/>
    <property type="match status" value="1"/>
</dbReference>
<dbReference type="GO" id="GO:0051213">
    <property type="term" value="F:dioxygenase activity"/>
    <property type="evidence" value="ECO:0007669"/>
    <property type="project" value="UniProtKB-KW"/>
</dbReference>
<dbReference type="PANTHER" id="PTHR10696">
    <property type="entry name" value="GAMMA-BUTYROBETAINE HYDROXYLASE-RELATED"/>
    <property type="match status" value="1"/>
</dbReference>
<sequence length="271" mass="29764">MDETTLPPAVDDGSLLIRYLVDLHGSDFQRRLWSALSGDGLATFTGILDRSAFARLARGLAALYPHPDADPDGLTLLHARESGETLGKRGFSDAELLPHTERSCTTVPPHLLMLVCLTPGLHGGETLLIDGRSVAEDLARTEPESWRVLSGPRTAYFGGAAGHAGSIFEPLSSGRWMIRLRLDELVRFAPQTLPHVAILRKVIGRHTKTLLLEPGQGFILDNTRWLHGRRSFQGPRTMLRALGELREGLSPERGFPVLLTDLERTTGKGWT</sequence>
<evidence type="ECO:0000256" key="1">
    <source>
        <dbReference type="ARBA" id="ARBA00001954"/>
    </source>
</evidence>
<name>A0ABX8BTK3_9ACTN</name>
<dbReference type="EMBL" id="CP074133">
    <property type="protein sequence ID" value="QUX25188.1"/>
    <property type="molecule type" value="Genomic_DNA"/>
</dbReference>
<keyword evidence="2" id="KW-0560">Oxidoreductase</keyword>
<dbReference type="Proteomes" id="UP000676079">
    <property type="component" value="Chromosome"/>
</dbReference>
<feature type="domain" description="TauD/TfdA-like" evidence="5">
    <location>
        <begin position="20"/>
        <end position="160"/>
    </location>
</feature>
<evidence type="ECO:0000313" key="6">
    <source>
        <dbReference type="EMBL" id="QUX25188.1"/>
    </source>
</evidence>
<proteinExistence type="predicted"/>
<dbReference type="InterPro" id="IPR003819">
    <property type="entry name" value="TauD/TfdA-like"/>
</dbReference>
<comment type="cofactor">
    <cofactor evidence="1">
        <name>Fe(2+)</name>
        <dbReference type="ChEBI" id="CHEBI:29033"/>
    </cofactor>
</comment>
<keyword evidence="3" id="KW-0408">Iron</keyword>
<evidence type="ECO:0000256" key="3">
    <source>
        <dbReference type="ARBA" id="ARBA00023004"/>
    </source>
</evidence>
<keyword evidence="7" id="KW-1185">Reference proteome</keyword>
<dbReference type="PANTHER" id="PTHR10696:SF56">
    <property type="entry name" value="TAUD_TFDA-LIKE DOMAIN-CONTAINING PROTEIN"/>
    <property type="match status" value="1"/>
</dbReference>